<evidence type="ECO:0000313" key="10">
    <source>
        <dbReference type="Proteomes" id="UP000298416"/>
    </source>
</evidence>
<dbReference type="PANTHER" id="PTHR31602:SF8">
    <property type="entry name" value="GROWTH-REGULATING FACTOR 5"/>
    <property type="match status" value="1"/>
</dbReference>
<dbReference type="GO" id="GO:0006355">
    <property type="term" value="P:regulation of DNA-templated transcription"/>
    <property type="evidence" value="ECO:0007669"/>
    <property type="project" value="InterPro"/>
</dbReference>
<protein>
    <recommendedName>
        <fullName evidence="5">Growth-regulating factor</fullName>
    </recommendedName>
</protein>
<feature type="region of interest" description="Disordered" evidence="6">
    <location>
        <begin position="110"/>
        <end position="130"/>
    </location>
</feature>
<evidence type="ECO:0000256" key="6">
    <source>
        <dbReference type="SAM" id="MobiDB-lite"/>
    </source>
</evidence>
<evidence type="ECO:0000256" key="1">
    <source>
        <dbReference type="ARBA" id="ARBA00004123"/>
    </source>
</evidence>
<feature type="short sequence motif" description="Bipartite nuclear localization signal" evidence="4">
    <location>
        <begin position="114"/>
        <end position="121"/>
    </location>
</feature>
<feature type="domain" description="QLQ" evidence="7">
    <location>
        <begin position="20"/>
        <end position="55"/>
    </location>
</feature>
<dbReference type="AlphaFoldDB" id="A0A8X8ZIF9"/>
<dbReference type="PROSITE" id="PS51666">
    <property type="entry name" value="QLQ"/>
    <property type="match status" value="1"/>
</dbReference>
<proteinExistence type="inferred from homology"/>
<reference evidence="9" key="1">
    <citation type="submission" date="2018-01" db="EMBL/GenBank/DDBJ databases">
        <authorList>
            <person name="Mao J.F."/>
        </authorList>
    </citation>
    <scope>NUCLEOTIDE SEQUENCE</scope>
    <source>
        <strain evidence="9">Huo1</strain>
        <tissue evidence="9">Leaf</tissue>
    </source>
</reference>
<evidence type="ECO:0000256" key="5">
    <source>
        <dbReference type="RuleBase" id="RU367127"/>
    </source>
</evidence>
<dbReference type="PROSITE" id="PS51667">
    <property type="entry name" value="WRC"/>
    <property type="match status" value="1"/>
</dbReference>
<comment type="caution">
    <text evidence="9">The sequence shown here is derived from an EMBL/GenBank/DDBJ whole genome shotgun (WGS) entry which is preliminary data.</text>
</comment>
<dbReference type="GO" id="GO:0099402">
    <property type="term" value="P:plant organ development"/>
    <property type="evidence" value="ECO:0007669"/>
    <property type="project" value="UniProtKB-ARBA"/>
</dbReference>
<dbReference type="Proteomes" id="UP000298416">
    <property type="component" value="Unassembled WGS sequence"/>
</dbReference>
<dbReference type="InterPro" id="IPR031137">
    <property type="entry name" value="GRF"/>
</dbReference>
<evidence type="ECO:0000256" key="3">
    <source>
        <dbReference type="ARBA" id="ARBA00023242"/>
    </source>
</evidence>
<dbReference type="PANTHER" id="PTHR31602">
    <property type="entry name" value="GROWTH-REGULATING FACTOR 5"/>
    <property type="match status" value="1"/>
</dbReference>
<evidence type="ECO:0000256" key="2">
    <source>
        <dbReference type="ARBA" id="ARBA00008122"/>
    </source>
</evidence>
<comment type="subcellular location">
    <subcellularLocation>
        <location evidence="1 4 5">Nucleus</location>
    </subcellularLocation>
</comment>
<evidence type="ECO:0000259" key="7">
    <source>
        <dbReference type="PROSITE" id="PS51666"/>
    </source>
</evidence>
<dbReference type="GO" id="GO:0005524">
    <property type="term" value="F:ATP binding"/>
    <property type="evidence" value="ECO:0007669"/>
    <property type="project" value="UniProtKB-UniRule"/>
</dbReference>
<dbReference type="SMART" id="SM00951">
    <property type="entry name" value="QLQ"/>
    <property type="match status" value="1"/>
</dbReference>
<evidence type="ECO:0000313" key="9">
    <source>
        <dbReference type="EMBL" id="KAG6405956.1"/>
    </source>
</evidence>
<feature type="short sequence motif" description="Bipartite nuclear localization signal" evidence="4">
    <location>
        <begin position="86"/>
        <end position="96"/>
    </location>
</feature>
<evidence type="ECO:0000259" key="8">
    <source>
        <dbReference type="PROSITE" id="PS51667"/>
    </source>
</evidence>
<organism evidence="9">
    <name type="scientific">Salvia splendens</name>
    <name type="common">Scarlet sage</name>
    <dbReference type="NCBI Taxonomy" id="180675"/>
    <lineage>
        <taxon>Eukaryota</taxon>
        <taxon>Viridiplantae</taxon>
        <taxon>Streptophyta</taxon>
        <taxon>Embryophyta</taxon>
        <taxon>Tracheophyta</taxon>
        <taxon>Spermatophyta</taxon>
        <taxon>Magnoliopsida</taxon>
        <taxon>eudicotyledons</taxon>
        <taxon>Gunneridae</taxon>
        <taxon>Pentapetalae</taxon>
        <taxon>asterids</taxon>
        <taxon>lamiids</taxon>
        <taxon>Lamiales</taxon>
        <taxon>Lamiaceae</taxon>
        <taxon>Nepetoideae</taxon>
        <taxon>Mentheae</taxon>
        <taxon>Salviinae</taxon>
        <taxon>Salvia</taxon>
        <taxon>Salvia subgen. Calosphace</taxon>
        <taxon>core Calosphace</taxon>
    </lineage>
</organism>
<dbReference type="InterPro" id="IPR014977">
    <property type="entry name" value="WRC_dom"/>
</dbReference>
<keyword evidence="5" id="KW-0010">Activator</keyword>
<dbReference type="Pfam" id="PF08880">
    <property type="entry name" value="QLQ"/>
    <property type="match status" value="1"/>
</dbReference>
<comment type="similarity">
    <text evidence="2 5">Belongs to the GRF family.</text>
</comment>
<dbReference type="GO" id="GO:0006351">
    <property type="term" value="P:DNA-templated transcription"/>
    <property type="evidence" value="ECO:0007669"/>
    <property type="project" value="UniProtKB-UniRule"/>
</dbReference>
<name>A0A8X8ZIF9_SALSN</name>
<dbReference type="Pfam" id="PF08879">
    <property type="entry name" value="WRC"/>
    <property type="match status" value="1"/>
</dbReference>
<dbReference type="EMBL" id="PNBA02000012">
    <property type="protein sequence ID" value="KAG6405956.1"/>
    <property type="molecule type" value="Genomic_DNA"/>
</dbReference>
<feature type="domain" description="WRC" evidence="8">
    <location>
        <begin position="81"/>
        <end position="125"/>
    </location>
</feature>
<accession>A0A8X8ZIF9</accession>
<keyword evidence="5" id="KW-0804">Transcription</keyword>
<keyword evidence="5" id="KW-0805">Transcription regulation</keyword>
<keyword evidence="3 4" id="KW-0539">Nucleus</keyword>
<dbReference type="GO" id="GO:0005634">
    <property type="term" value="C:nucleus"/>
    <property type="evidence" value="ECO:0007669"/>
    <property type="project" value="UniProtKB-SubCell"/>
</dbReference>
<sequence>MSEKVLTTAELGYGGYRTPPFTQVQLKELEQQAIVYKYLVAGLPLPPDLVRLFRHSFDGLPAHVFNHSALNYYSYYGKKFDPEPGRCRRTDGKKWRCSKDAHPDSKYCERHMHRGRNRSRKHVESQPTSQSLLTALPRSSNGGCIDCGSSQQVPLYSGANSKGLFVGSNASKLHMGPYGISGREFSFSHEACGRAGGVDLGPNAGSSTWTLTPSHVSSSSLFKQGSDSRYLATSSAQQYMTHAFEPMNASLPKQQQHSLFVSDFSSPTTLKQEHLFFSEWPTTKESWSNLDNGGSSQSTFTSTQLSMSIPRASSDFALGTAYSTNGEPSYFLSLCVKADEERYERQIICA</sequence>
<keyword evidence="10" id="KW-1185">Reference proteome</keyword>
<dbReference type="InterPro" id="IPR014978">
    <property type="entry name" value="Gln-Leu-Gln_QLQ"/>
</dbReference>
<gene>
    <name evidence="9" type="ORF">SASPL_133550</name>
</gene>
<comment type="domain">
    <text evidence="5">The QLQ domain and WRC domain may be involved in protein-protein interaction and DNA-binding, respectively.</text>
</comment>
<feature type="compositionally biased region" description="Basic residues" evidence="6">
    <location>
        <begin position="111"/>
        <end position="121"/>
    </location>
</feature>
<evidence type="ECO:0000256" key="4">
    <source>
        <dbReference type="PROSITE-ProRule" id="PRU01002"/>
    </source>
</evidence>
<comment type="function">
    <text evidence="5">Transcription activator.</text>
</comment>
<reference evidence="9" key="2">
    <citation type="submission" date="2020-08" db="EMBL/GenBank/DDBJ databases">
        <title>Plant Genome Project.</title>
        <authorList>
            <person name="Zhang R.-G."/>
        </authorList>
    </citation>
    <scope>NUCLEOTIDE SEQUENCE</scope>
    <source>
        <strain evidence="9">Huo1</strain>
        <tissue evidence="9">Leaf</tissue>
    </source>
</reference>